<evidence type="ECO:0000256" key="2">
    <source>
        <dbReference type="ARBA" id="ARBA00022679"/>
    </source>
</evidence>
<keyword evidence="2" id="KW-0808">Transferase</keyword>
<dbReference type="GO" id="GO:0043484">
    <property type="term" value="P:regulation of RNA splicing"/>
    <property type="evidence" value="ECO:0007669"/>
    <property type="project" value="TreeGrafter"/>
</dbReference>
<dbReference type="GO" id="GO:0005634">
    <property type="term" value="C:nucleus"/>
    <property type="evidence" value="ECO:0007669"/>
    <property type="project" value="TreeGrafter"/>
</dbReference>
<dbReference type="InterPro" id="IPR000719">
    <property type="entry name" value="Prot_kinase_dom"/>
</dbReference>
<evidence type="ECO:0000313" key="9">
    <source>
        <dbReference type="Proteomes" id="UP000271098"/>
    </source>
</evidence>
<evidence type="ECO:0000313" key="8">
    <source>
        <dbReference type="EMBL" id="VDK43364.1"/>
    </source>
</evidence>
<comment type="similarity">
    <text evidence="6">Belongs to the protein kinase superfamily. CMGC Ser/Thr protein kinase family. Lammer subfamily.</text>
</comment>
<dbReference type="Pfam" id="PF00069">
    <property type="entry name" value="Pkinase"/>
    <property type="match status" value="1"/>
</dbReference>
<dbReference type="InterPro" id="IPR008271">
    <property type="entry name" value="Ser/Thr_kinase_AS"/>
</dbReference>
<reference evidence="8 9" key="2">
    <citation type="submission" date="2018-11" db="EMBL/GenBank/DDBJ databases">
        <authorList>
            <consortium name="Pathogen Informatics"/>
        </authorList>
    </citation>
    <scope>NUCLEOTIDE SEQUENCE [LARGE SCALE GENOMIC DNA]</scope>
</reference>
<keyword evidence="4" id="KW-0418">Kinase</keyword>
<evidence type="ECO:0000256" key="6">
    <source>
        <dbReference type="ARBA" id="ARBA00037966"/>
    </source>
</evidence>
<evidence type="ECO:0000256" key="1">
    <source>
        <dbReference type="ARBA" id="ARBA00022527"/>
    </source>
</evidence>
<dbReference type="Gene3D" id="1.10.510.10">
    <property type="entry name" value="Transferase(Phosphotransferase) domain 1"/>
    <property type="match status" value="1"/>
</dbReference>
<dbReference type="PANTHER" id="PTHR45646:SF11">
    <property type="entry name" value="SERINE_THREONINE-PROTEIN KINASE DOA"/>
    <property type="match status" value="1"/>
</dbReference>
<name>A0A183D678_9BILA</name>
<reference evidence="10" key="1">
    <citation type="submission" date="2016-06" db="UniProtKB">
        <authorList>
            <consortium name="WormBaseParasite"/>
        </authorList>
    </citation>
    <scope>IDENTIFICATION</scope>
</reference>
<organism evidence="10">
    <name type="scientific">Gongylonema pulchrum</name>
    <dbReference type="NCBI Taxonomy" id="637853"/>
    <lineage>
        <taxon>Eukaryota</taxon>
        <taxon>Metazoa</taxon>
        <taxon>Ecdysozoa</taxon>
        <taxon>Nematoda</taxon>
        <taxon>Chromadorea</taxon>
        <taxon>Rhabditida</taxon>
        <taxon>Spirurina</taxon>
        <taxon>Spiruromorpha</taxon>
        <taxon>Spiruroidea</taxon>
        <taxon>Gongylonematidae</taxon>
        <taxon>Gongylonema</taxon>
    </lineage>
</organism>
<dbReference type="InterPro" id="IPR011009">
    <property type="entry name" value="Kinase-like_dom_sf"/>
</dbReference>
<evidence type="ECO:0000256" key="4">
    <source>
        <dbReference type="ARBA" id="ARBA00022777"/>
    </source>
</evidence>
<dbReference type="AlphaFoldDB" id="A0A183D678"/>
<accession>A0A183D678</accession>
<dbReference type="PANTHER" id="PTHR45646">
    <property type="entry name" value="SERINE/THREONINE-PROTEIN KINASE DOA-RELATED"/>
    <property type="match status" value="1"/>
</dbReference>
<evidence type="ECO:0000259" key="7">
    <source>
        <dbReference type="PROSITE" id="PS50011"/>
    </source>
</evidence>
<evidence type="ECO:0000256" key="3">
    <source>
        <dbReference type="ARBA" id="ARBA00022741"/>
    </source>
</evidence>
<feature type="domain" description="Protein kinase" evidence="7">
    <location>
        <begin position="1"/>
        <end position="63"/>
    </location>
</feature>
<evidence type="ECO:0000256" key="5">
    <source>
        <dbReference type="ARBA" id="ARBA00022840"/>
    </source>
</evidence>
<sequence>MDQARYIAYQLCYAVKFMHDNRLTHTDLKPENILVIEDSKKKRPMKVVEDARVRLIDLGSATF</sequence>
<dbReference type="SUPFAM" id="SSF56112">
    <property type="entry name" value="Protein kinase-like (PK-like)"/>
    <property type="match status" value="1"/>
</dbReference>
<dbReference type="InterPro" id="IPR051175">
    <property type="entry name" value="CLK_kinases"/>
</dbReference>
<dbReference type="WBParaSite" id="GPUH_0000422601-mRNA-1">
    <property type="protein sequence ID" value="GPUH_0000422601-mRNA-1"/>
    <property type="gene ID" value="GPUH_0000422601"/>
</dbReference>
<dbReference type="OrthoDB" id="283111at2759"/>
<proteinExistence type="inferred from homology"/>
<keyword evidence="9" id="KW-1185">Reference proteome</keyword>
<protein>
    <submittedName>
        <fullName evidence="10">Protein kinase domain-containing protein</fullName>
    </submittedName>
</protein>
<dbReference type="EMBL" id="UYRT01007764">
    <property type="protein sequence ID" value="VDK43364.1"/>
    <property type="molecule type" value="Genomic_DNA"/>
</dbReference>
<dbReference type="PROSITE" id="PS00108">
    <property type="entry name" value="PROTEIN_KINASE_ST"/>
    <property type="match status" value="1"/>
</dbReference>
<keyword evidence="3" id="KW-0547">Nucleotide-binding</keyword>
<gene>
    <name evidence="8" type="ORF">GPUH_LOCUS4219</name>
</gene>
<keyword evidence="1" id="KW-0723">Serine/threonine-protein kinase</keyword>
<evidence type="ECO:0000313" key="10">
    <source>
        <dbReference type="WBParaSite" id="GPUH_0000422601-mRNA-1"/>
    </source>
</evidence>
<dbReference type="GO" id="GO:0005524">
    <property type="term" value="F:ATP binding"/>
    <property type="evidence" value="ECO:0007669"/>
    <property type="project" value="UniProtKB-KW"/>
</dbReference>
<dbReference type="PROSITE" id="PS50011">
    <property type="entry name" value="PROTEIN_KINASE_DOM"/>
    <property type="match status" value="1"/>
</dbReference>
<dbReference type="GO" id="GO:0004674">
    <property type="term" value="F:protein serine/threonine kinase activity"/>
    <property type="evidence" value="ECO:0007669"/>
    <property type="project" value="UniProtKB-KW"/>
</dbReference>
<keyword evidence="5" id="KW-0067">ATP-binding</keyword>
<dbReference type="Proteomes" id="UP000271098">
    <property type="component" value="Unassembled WGS sequence"/>
</dbReference>